<evidence type="ECO:0000256" key="1">
    <source>
        <dbReference type="SAM" id="SignalP"/>
    </source>
</evidence>
<proteinExistence type="predicted"/>
<dbReference type="OrthoDB" id="3648721at2"/>
<dbReference type="KEGG" id="caci:CLOAM1694"/>
<dbReference type="EMBL" id="CU466930">
    <property type="protein sequence ID" value="CAO81530.1"/>
    <property type="molecule type" value="Genomic_DNA"/>
</dbReference>
<feature type="signal peptide" evidence="1">
    <location>
        <begin position="1"/>
        <end position="19"/>
    </location>
</feature>
<dbReference type="HOGENOM" id="CLU_1014520_0_0_0"/>
<dbReference type="InterPro" id="IPR013783">
    <property type="entry name" value="Ig-like_fold"/>
</dbReference>
<organism evidence="2 3">
    <name type="scientific">Cloacimonas acidaminovorans (strain Evry)</name>
    <dbReference type="NCBI Taxonomy" id="459349"/>
    <lineage>
        <taxon>Bacteria</taxon>
        <taxon>Pseudomonadati</taxon>
        <taxon>Candidatus Cloacimonadota</taxon>
        <taxon>Candidatus Cloacimonadia</taxon>
        <taxon>Candidatus Cloacimonadales</taxon>
        <taxon>Candidatus Cloacimonadaceae</taxon>
        <taxon>Candidatus Cloacimonas</taxon>
    </lineage>
</organism>
<dbReference type="AlphaFoldDB" id="B0VFT9"/>
<evidence type="ECO:0000313" key="2">
    <source>
        <dbReference type="EMBL" id="CAO81530.1"/>
    </source>
</evidence>
<accession>B0VFT9</accession>
<keyword evidence="3" id="KW-1185">Reference proteome</keyword>
<evidence type="ECO:0008006" key="4">
    <source>
        <dbReference type="Google" id="ProtNLM"/>
    </source>
</evidence>
<dbReference type="Gene3D" id="2.60.40.10">
    <property type="entry name" value="Immunoglobulins"/>
    <property type="match status" value="1"/>
</dbReference>
<keyword evidence="1" id="KW-0732">Signal</keyword>
<dbReference type="Proteomes" id="UP000002019">
    <property type="component" value="Chromosome"/>
</dbReference>
<reference evidence="2 3" key="1">
    <citation type="journal article" date="2008" name="J. Bacteriol.">
        <title>'Candidatus Cloacamonas acidaminovorans': genome sequence reconstruction provides a first glimpse of a new bacterial division.</title>
        <authorList>
            <person name="Pelletier E."/>
            <person name="Kreimeyer A."/>
            <person name="Bocs S."/>
            <person name="Rouy Z."/>
            <person name="Gyapay G."/>
            <person name="Chouari R."/>
            <person name="Riviere D."/>
            <person name="Ganesan A."/>
            <person name="Daegelen P."/>
            <person name="Sghir A."/>
            <person name="Cohen G.N."/>
            <person name="Medigue C."/>
            <person name="Weissenbach J."/>
            <person name="Le Paslier D."/>
        </authorList>
    </citation>
    <scope>NUCLEOTIDE SEQUENCE [LARGE SCALE GENOMIC DNA]</scope>
    <source>
        <strain evidence="3">Evry</strain>
    </source>
</reference>
<dbReference type="RefSeq" id="WP_015425388.1">
    <property type="nucleotide sequence ID" value="NC_020449.1"/>
</dbReference>
<evidence type="ECO:0000313" key="3">
    <source>
        <dbReference type="Proteomes" id="UP000002019"/>
    </source>
</evidence>
<gene>
    <name evidence="2" type="ordered locus">CLOAM1694</name>
</gene>
<sequence length="274" mass="29905">MTKKVVSLLILIVSLSLLSAEDFIIGDGSGAQFIVPVDGHFNYGWTKFFYTSSQLQNAGILNPVEITKVAFQIGGSSSLVNYLMDNQSIYIGPFPGTNYGSAYLGHPGYENKTLIYNGSISFNGPGWFFITLSTPYTINPNSGVEILWENRDGSKIPIPPIPPQFCFTNYSPYNKEVHLASDPSFPAGNGTSTSKCPNICFSTGGLEAPQVEISQSGNSFILSWTLIPTASSYSIYVSDLPSGPWNFLTSINGNQYQLNATDTKKFYYIKAIGR</sequence>
<feature type="chain" id="PRO_5002755402" description="Fibronectin type-III domain-containing protein" evidence="1">
    <location>
        <begin position="20"/>
        <end position="274"/>
    </location>
</feature>
<dbReference type="STRING" id="459349.CLOAM1694"/>
<protein>
    <recommendedName>
        <fullName evidence="4">Fibronectin type-III domain-containing protein</fullName>
    </recommendedName>
</protein>
<name>B0VFT9_CLOAI</name>